<geneLocation type="plasmid" evidence="2 3">
    <name>pCKL1</name>
</geneLocation>
<evidence type="ECO:0000313" key="2">
    <source>
        <dbReference type="EMBL" id="BAH08536.1"/>
    </source>
</evidence>
<feature type="coiled-coil region" evidence="1">
    <location>
        <begin position="70"/>
        <end position="97"/>
    </location>
</feature>
<dbReference type="Proteomes" id="UP000007969">
    <property type="component" value="Plasmid pCKL1"/>
</dbReference>
<dbReference type="KEGG" id="ckr:CKR_P17"/>
<reference evidence="3" key="1">
    <citation type="submission" date="2005-09" db="EMBL/GenBank/DDBJ databases">
        <title>Complete genome sequence of Clostridium kluyveri and comparative genomics of Clostridia species.</title>
        <authorList>
            <person name="Inui M."/>
            <person name="Nonaka H."/>
            <person name="Shinoda Y."/>
            <person name="Ikenaga Y."/>
            <person name="Abe M."/>
            <person name="Naito K."/>
            <person name="Vertes A.A."/>
            <person name="Yukawa H."/>
        </authorList>
    </citation>
    <scope>NUCLEOTIDE SEQUENCE [LARGE SCALE GENOMIC DNA]</scope>
    <source>
        <strain evidence="3">NBRC 12016</strain>
        <plasmid evidence="3">Plasmid pCKL1</plasmid>
    </source>
</reference>
<proteinExistence type="predicted"/>
<keyword evidence="1" id="KW-0175">Coiled coil</keyword>
<protein>
    <submittedName>
        <fullName evidence="2">Uncharacterized protein</fullName>
    </submittedName>
</protein>
<keyword evidence="2" id="KW-0614">Plasmid</keyword>
<evidence type="ECO:0000313" key="3">
    <source>
        <dbReference type="Proteomes" id="UP000007969"/>
    </source>
</evidence>
<gene>
    <name evidence="2" type="ordered locus">CKR_P17</name>
</gene>
<evidence type="ECO:0000256" key="1">
    <source>
        <dbReference type="SAM" id="Coils"/>
    </source>
</evidence>
<accession>B9E6F9</accession>
<dbReference type="AlphaFoldDB" id="B9E6F9"/>
<name>B9E6F9_CLOK1</name>
<organism evidence="2 3">
    <name type="scientific">Clostridium kluyveri (strain NBRC 12016)</name>
    <dbReference type="NCBI Taxonomy" id="583346"/>
    <lineage>
        <taxon>Bacteria</taxon>
        <taxon>Bacillati</taxon>
        <taxon>Bacillota</taxon>
        <taxon>Clostridia</taxon>
        <taxon>Eubacteriales</taxon>
        <taxon>Clostridiaceae</taxon>
        <taxon>Clostridium</taxon>
    </lineage>
</organism>
<sequence>MDKMNREDLKAIKDLLKEELEPIKDQLNKNTIILEEMRTDIKTIAEVQKSHMDQNEKAHIEVVKPLNEKVDVIELAVKDISKDAKELKEKFDKVEKVTIQNTYDVAYLKTIK</sequence>
<dbReference type="EMBL" id="AP009050">
    <property type="protein sequence ID" value="BAH08536.1"/>
    <property type="molecule type" value="Genomic_DNA"/>
</dbReference>
<dbReference type="HOGENOM" id="CLU_2192401_0_0_9"/>